<dbReference type="PROSITE" id="PS50076">
    <property type="entry name" value="DNAJ_2"/>
    <property type="match status" value="1"/>
</dbReference>
<dbReference type="GO" id="GO:0005737">
    <property type="term" value="C:cytoplasm"/>
    <property type="evidence" value="ECO:0007669"/>
    <property type="project" value="TreeGrafter"/>
</dbReference>
<feature type="domain" description="J" evidence="3">
    <location>
        <begin position="38"/>
        <end position="91"/>
    </location>
</feature>
<dbReference type="Pfam" id="PF00226">
    <property type="entry name" value="DnaJ"/>
    <property type="match status" value="1"/>
</dbReference>
<reference evidence="4 5" key="1">
    <citation type="submission" date="2018-11" db="EMBL/GenBank/DDBJ databases">
        <title>The genome draft of YIM 96095.</title>
        <authorList>
            <person name="Tang S.-K."/>
            <person name="Chunyu W.-X."/>
            <person name="Feng Y.-Z."/>
        </authorList>
    </citation>
    <scope>NUCLEOTIDE SEQUENCE [LARGE SCALE GENOMIC DNA]</scope>
    <source>
        <strain evidence="4 5">YIM 96095</strain>
    </source>
</reference>
<dbReference type="CDD" id="cd06257">
    <property type="entry name" value="DnaJ"/>
    <property type="match status" value="1"/>
</dbReference>
<dbReference type="Pfam" id="PF01556">
    <property type="entry name" value="DnaJ_C"/>
    <property type="match status" value="1"/>
</dbReference>
<dbReference type="SUPFAM" id="SSF49493">
    <property type="entry name" value="HSP40/DnaJ peptide-binding domain"/>
    <property type="match status" value="2"/>
</dbReference>
<evidence type="ECO:0000259" key="3">
    <source>
        <dbReference type="PROSITE" id="PS50076"/>
    </source>
</evidence>
<evidence type="ECO:0000313" key="5">
    <source>
        <dbReference type="Proteomes" id="UP000269198"/>
    </source>
</evidence>
<sequence length="298" mass="32447">MRFHSSFIPYVRENKHLRRRKFFMVFGVTEVTVTVPDNPYEILGVPTDATPEQIARAFRELARRHHPDAGGDHDAFARLRAAYETLAGSPEYAARPSAPEATRTRRGTRIPVRVRGAAPRRGADTRADLWLGLGEAVYGTTTTVEVRGERRATVEVPPATAHGHRLRVSGMGEPGQHGGPPGDLLVTVRVRPHPTYRRSGRDLHTTLVLSYPEAALGATVPIATLRGEELPVSVPPGTSPGDRTRHPGHGVPAHSGNAPGDLVVEVTVHVPDELDREQRAAIGHLSSVLHPPRKDPRA</sequence>
<proteinExistence type="predicted"/>
<dbReference type="PANTHER" id="PTHR43096">
    <property type="entry name" value="DNAJ HOMOLOG 1, MITOCHONDRIAL-RELATED"/>
    <property type="match status" value="1"/>
</dbReference>
<keyword evidence="1" id="KW-0143">Chaperone</keyword>
<evidence type="ECO:0000313" key="4">
    <source>
        <dbReference type="EMBL" id="RNL84593.1"/>
    </source>
</evidence>
<dbReference type="Gene3D" id="2.60.260.20">
    <property type="entry name" value="Urease metallochaperone UreE, N-terminal domain"/>
    <property type="match status" value="2"/>
</dbReference>
<dbReference type="AlphaFoldDB" id="A0A3N0E9T4"/>
<dbReference type="FunFam" id="2.60.260.20:FF:000013">
    <property type="entry name" value="DnaJ subfamily B member 11"/>
    <property type="match status" value="1"/>
</dbReference>
<dbReference type="InterPro" id="IPR008971">
    <property type="entry name" value="HSP40/DnaJ_pept-bd"/>
</dbReference>
<evidence type="ECO:0000256" key="1">
    <source>
        <dbReference type="ARBA" id="ARBA00023186"/>
    </source>
</evidence>
<dbReference type="InterPro" id="IPR001623">
    <property type="entry name" value="DnaJ_domain"/>
</dbReference>
<dbReference type="SUPFAM" id="SSF46565">
    <property type="entry name" value="Chaperone J-domain"/>
    <property type="match status" value="1"/>
</dbReference>
<dbReference type="GO" id="GO:0042026">
    <property type="term" value="P:protein refolding"/>
    <property type="evidence" value="ECO:0007669"/>
    <property type="project" value="TreeGrafter"/>
</dbReference>
<comment type="caution">
    <text evidence="4">The sequence shown here is derived from an EMBL/GenBank/DDBJ whole genome shotgun (WGS) entry which is preliminary data.</text>
</comment>
<accession>A0A3N0E9T4</accession>
<dbReference type="SMART" id="SM00271">
    <property type="entry name" value="DnaJ"/>
    <property type="match status" value="1"/>
</dbReference>
<dbReference type="GO" id="GO:0051082">
    <property type="term" value="F:unfolded protein binding"/>
    <property type="evidence" value="ECO:0007669"/>
    <property type="project" value="InterPro"/>
</dbReference>
<protein>
    <recommendedName>
        <fullName evidence="3">J domain-containing protein</fullName>
    </recommendedName>
</protein>
<dbReference type="OrthoDB" id="166297at2"/>
<name>A0A3N0E9T4_9ACTN</name>
<dbReference type="InterPro" id="IPR036869">
    <property type="entry name" value="J_dom_sf"/>
</dbReference>
<dbReference type="EMBL" id="RJMB01000010">
    <property type="protein sequence ID" value="RNL84593.1"/>
    <property type="molecule type" value="Genomic_DNA"/>
</dbReference>
<keyword evidence="5" id="KW-1185">Reference proteome</keyword>
<dbReference type="Gene3D" id="1.10.287.110">
    <property type="entry name" value="DnaJ domain"/>
    <property type="match status" value="1"/>
</dbReference>
<dbReference type="CDD" id="cd10747">
    <property type="entry name" value="DnaJ_C"/>
    <property type="match status" value="1"/>
</dbReference>
<dbReference type="PRINTS" id="PR00625">
    <property type="entry name" value="JDOMAIN"/>
</dbReference>
<gene>
    <name evidence="4" type="ORF">EFW17_11825</name>
</gene>
<feature type="region of interest" description="Disordered" evidence="2">
    <location>
        <begin position="230"/>
        <end position="259"/>
    </location>
</feature>
<dbReference type="Proteomes" id="UP000269198">
    <property type="component" value="Unassembled WGS sequence"/>
</dbReference>
<organism evidence="4 5">
    <name type="scientific">Halostreptopolyspora alba</name>
    <dbReference type="NCBI Taxonomy" id="2487137"/>
    <lineage>
        <taxon>Bacteria</taxon>
        <taxon>Bacillati</taxon>
        <taxon>Actinomycetota</taxon>
        <taxon>Actinomycetes</taxon>
        <taxon>Streptosporangiales</taxon>
        <taxon>Nocardiopsidaceae</taxon>
        <taxon>Halostreptopolyspora</taxon>
    </lineage>
</organism>
<dbReference type="PANTHER" id="PTHR43096:SF52">
    <property type="entry name" value="DNAJ HOMOLOG 1, MITOCHONDRIAL-RELATED"/>
    <property type="match status" value="1"/>
</dbReference>
<dbReference type="InterPro" id="IPR002939">
    <property type="entry name" value="DnaJ_C"/>
</dbReference>
<evidence type="ECO:0000256" key="2">
    <source>
        <dbReference type="SAM" id="MobiDB-lite"/>
    </source>
</evidence>